<name>A0A371HJL0_MUCPR</name>
<dbReference type="Proteomes" id="UP000257109">
    <property type="component" value="Unassembled WGS sequence"/>
</dbReference>
<protein>
    <submittedName>
        <fullName evidence="2">Uncharacterized protein</fullName>
    </submittedName>
</protein>
<evidence type="ECO:0000313" key="2">
    <source>
        <dbReference type="EMBL" id="RDY02892.1"/>
    </source>
</evidence>
<dbReference type="AlphaFoldDB" id="A0A371HJL0"/>
<sequence length="166" mass="19033">MSLQNDCDIESESSQKDISENDGYSSDETLYEGDLYMPLERPTSNSIKRASLETVELTLDTPDTFHSTPSFQTPPSPSVQVVPLPLRLFGRHLKIRLPTKELLTYLKKFLHFANMTCNVQRKEGKTEKIERKYTRGCCKDKSASTRQSLLVTYGTLNFEQYEQLIN</sequence>
<keyword evidence="3" id="KW-1185">Reference proteome</keyword>
<organism evidence="2 3">
    <name type="scientific">Mucuna pruriens</name>
    <name type="common">Velvet bean</name>
    <name type="synonym">Dolichos pruriens</name>
    <dbReference type="NCBI Taxonomy" id="157652"/>
    <lineage>
        <taxon>Eukaryota</taxon>
        <taxon>Viridiplantae</taxon>
        <taxon>Streptophyta</taxon>
        <taxon>Embryophyta</taxon>
        <taxon>Tracheophyta</taxon>
        <taxon>Spermatophyta</taxon>
        <taxon>Magnoliopsida</taxon>
        <taxon>eudicotyledons</taxon>
        <taxon>Gunneridae</taxon>
        <taxon>Pentapetalae</taxon>
        <taxon>rosids</taxon>
        <taxon>fabids</taxon>
        <taxon>Fabales</taxon>
        <taxon>Fabaceae</taxon>
        <taxon>Papilionoideae</taxon>
        <taxon>50 kb inversion clade</taxon>
        <taxon>NPAAA clade</taxon>
        <taxon>indigoferoid/millettioid clade</taxon>
        <taxon>Phaseoleae</taxon>
        <taxon>Mucuna</taxon>
    </lineage>
</organism>
<feature type="region of interest" description="Disordered" evidence="1">
    <location>
        <begin position="1"/>
        <end position="32"/>
    </location>
</feature>
<reference evidence="2" key="1">
    <citation type="submission" date="2018-05" db="EMBL/GenBank/DDBJ databases">
        <title>Draft genome of Mucuna pruriens seed.</title>
        <authorList>
            <person name="Nnadi N.E."/>
            <person name="Vos R."/>
            <person name="Hasami M.H."/>
            <person name="Devisetty U.K."/>
            <person name="Aguiy J.C."/>
        </authorList>
    </citation>
    <scope>NUCLEOTIDE SEQUENCE [LARGE SCALE GENOMIC DNA]</scope>
    <source>
        <strain evidence="2">JCA_2017</strain>
    </source>
</reference>
<evidence type="ECO:0000256" key="1">
    <source>
        <dbReference type="SAM" id="MobiDB-lite"/>
    </source>
</evidence>
<proteinExistence type="predicted"/>
<evidence type="ECO:0000313" key="3">
    <source>
        <dbReference type="Proteomes" id="UP000257109"/>
    </source>
</evidence>
<dbReference type="EMBL" id="QJKJ01002438">
    <property type="protein sequence ID" value="RDY02892.1"/>
    <property type="molecule type" value="Genomic_DNA"/>
</dbReference>
<feature type="non-terminal residue" evidence="2">
    <location>
        <position position="1"/>
    </location>
</feature>
<gene>
    <name evidence="2" type="ORF">CR513_13596</name>
</gene>
<comment type="caution">
    <text evidence="2">The sequence shown here is derived from an EMBL/GenBank/DDBJ whole genome shotgun (WGS) entry which is preliminary data.</text>
</comment>
<accession>A0A371HJL0</accession>